<name>A0A0G1HZE7_UNCK3</name>
<evidence type="ECO:0000313" key="4">
    <source>
        <dbReference type="Proteomes" id="UP000034752"/>
    </source>
</evidence>
<dbReference type="PANTHER" id="PTHR47618">
    <property type="entry name" value="BIFUNCTIONAL OLIGORIBONUCLEASE AND PAP PHOSPHATASE NRNA"/>
    <property type="match status" value="1"/>
</dbReference>
<comment type="caution">
    <text evidence="3">The sequence shown here is derived from an EMBL/GenBank/DDBJ whole genome shotgun (WGS) entry which is preliminary data.</text>
</comment>
<reference evidence="3 4" key="1">
    <citation type="journal article" date="2015" name="Nature">
        <title>rRNA introns, odd ribosomes, and small enigmatic genomes across a large radiation of phyla.</title>
        <authorList>
            <person name="Brown C.T."/>
            <person name="Hug L.A."/>
            <person name="Thomas B.C."/>
            <person name="Sharon I."/>
            <person name="Castelle C.J."/>
            <person name="Singh A."/>
            <person name="Wilkins M.J."/>
            <person name="Williams K.H."/>
            <person name="Banfield J.F."/>
        </authorList>
    </citation>
    <scope>NUCLEOTIDE SEQUENCE [LARGE SCALE GENOMIC DNA]</scope>
</reference>
<evidence type="ECO:0000259" key="1">
    <source>
        <dbReference type="Pfam" id="PF01368"/>
    </source>
</evidence>
<dbReference type="InterPro" id="IPR051319">
    <property type="entry name" value="Oligoribo/pAp-PDE_c-di-AMP_PDE"/>
</dbReference>
<dbReference type="EMBL" id="LCIJ01000018">
    <property type="protein sequence ID" value="KKT52531.1"/>
    <property type="molecule type" value="Genomic_DNA"/>
</dbReference>
<dbReference type="AlphaFoldDB" id="A0A0G1HZE7"/>
<feature type="domain" description="DHHA1" evidence="2">
    <location>
        <begin position="198"/>
        <end position="272"/>
    </location>
</feature>
<sequence>MQALGKTVEVALLDTPSDNFTFLPQFFNIRGEFAPQDFGTAILVDCGDWTRTGFFENSELNIDWPNHLIVVDHHKIQQLTPGLHIIDATASSTAELIFYILQLWEVDITKDMATCLLVGLSTDTGSFKHTNTSKAVLQVAGILLEKGANLGKVARYVYADKTIAKLKLWGRVLTKMRRNRKWNLLVSLVTEADLKDCGATIDDLEGVIDLLRTIPGVKAVVLGSERKDEFKFSLRTEDLRTDVSRLAALMGGGGHIKAASFAVPKADIDEIIPRA</sequence>
<evidence type="ECO:0000259" key="2">
    <source>
        <dbReference type="Pfam" id="PF02272"/>
    </source>
</evidence>
<dbReference type="Pfam" id="PF02272">
    <property type="entry name" value="DHHA1"/>
    <property type="match status" value="1"/>
</dbReference>
<gene>
    <name evidence="3" type="ORF">VE96_C0018G0006</name>
</gene>
<accession>A0A0G1HZE7</accession>
<dbReference type="PANTHER" id="PTHR47618:SF1">
    <property type="entry name" value="BIFUNCTIONAL OLIGORIBONUCLEASE AND PAP PHOSPHATASE NRNA"/>
    <property type="match status" value="1"/>
</dbReference>
<dbReference type="InterPro" id="IPR001667">
    <property type="entry name" value="DDH_dom"/>
</dbReference>
<dbReference type="GO" id="GO:0003676">
    <property type="term" value="F:nucleic acid binding"/>
    <property type="evidence" value="ECO:0007669"/>
    <property type="project" value="InterPro"/>
</dbReference>
<evidence type="ECO:0000313" key="3">
    <source>
        <dbReference type="EMBL" id="KKT52531.1"/>
    </source>
</evidence>
<dbReference type="Proteomes" id="UP000034752">
    <property type="component" value="Unassembled WGS sequence"/>
</dbReference>
<dbReference type="Gene3D" id="3.10.310.30">
    <property type="match status" value="1"/>
</dbReference>
<dbReference type="InterPro" id="IPR038763">
    <property type="entry name" value="DHH_sf"/>
</dbReference>
<dbReference type="InterPro" id="IPR003156">
    <property type="entry name" value="DHHA1_dom"/>
</dbReference>
<dbReference type="SUPFAM" id="SSF64182">
    <property type="entry name" value="DHH phosphoesterases"/>
    <property type="match status" value="1"/>
</dbReference>
<dbReference type="Pfam" id="PF01368">
    <property type="entry name" value="DHH"/>
    <property type="match status" value="1"/>
</dbReference>
<feature type="domain" description="DDH" evidence="1">
    <location>
        <begin position="40"/>
        <end position="119"/>
    </location>
</feature>
<protein>
    <submittedName>
        <fullName evidence="3">MgpA protein</fullName>
    </submittedName>
</protein>
<dbReference type="Gene3D" id="3.90.1640.10">
    <property type="entry name" value="inorganic pyrophosphatase (n-terminal core)"/>
    <property type="match status" value="1"/>
</dbReference>
<proteinExistence type="predicted"/>
<organism evidence="3 4">
    <name type="scientific">candidate division Kazan bacterium GW2011_GWA1_44_22</name>
    <dbReference type="NCBI Taxonomy" id="1620410"/>
    <lineage>
        <taxon>Bacteria</taxon>
        <taxon>Bacteria division Kazan-3B-28</taxon>
    </lineage>
</organism>